<dbReference type="RefSeq" id="WP_241058931.1">
    <property type="nucleotide sequence ID" value="NZ_JAKWJU010000002.1"/>
</dbReference>
<evidence type="ECO:0000313" key="3">
    <source>
        <dbReference type="Proteomes" id="UP001166784"/>
    </source>
</evidence>
<evidence type="ECO:0000313" key="2">
    <source>
        <dbReference type="EMBL" id="MCH6160914.1"/>
    </source>
</evidence>
<proteinExistence type="predicted"/>
<organism evidence="2 3">
    <name type="scientific">Streptomyces marispadix</name>
    <dbReference type="NCBI Taxonomy" id="2922868"/>
    <lineage>
        <taxon>Bacteria</taxon>
        <taxon>Bacillati</taxon>
        <taxon>Actinomycetota</taxon>
        <taxon>Actinomycetes</taxon>
        <taxon>Kitasatosporales</taxon>
        <taxon>Streptomycetaceae</taxon>
        <taxon>Streptomyces</taxon>
    </lineage>
</organism>
<keyword evidence="1" id="KW-0732">Signal</keyword>
<dbReference type="Proteomes" id="UP001166784">
    <property type="component" value="Unassembled WGS sequence"/>
</dbReference>
<accession>A0ABS9SXA9</accession>
<reference evidence="2" key="2">
    <citation type="journal article" date="2023" name="Int. J. Syst. Evol. Microbiol.">
        <title>Streptomyces marispadix sp. nov., isolated from marine beach sediment of the Northern Coast of Portugal.</title>
        <authorList>
            <person name="dos Santos J.D.N."/>
            <person name="Vitorino I.R."/>
            <person name="Kallscheuer N."/>
            <person name="Srivastava A."/>
            <person name="Krautwurst S."/>
            <person name="Marz M."/>
            <person name="Jogler C."/>
            <person name="Lobo Da Cunha A."/>
            <person name="Catita J."/>
            <person name="Goncalves H."/>
            <person name="Gonzalez I."/>
            <person name="Reyes F."/>
            <person name="Lage O.M."/>
        </authorList>
    </citation>
    <scope>NUCLEOTIDE SEQUENCE</scope>
    <source>
        <strain evidence="2">M600PL45_2</strain>
    </source>
</reference>
<name>A0ABS9SXA9_9ACTN</name>
<evidence type="ECO:0000256" key="1">
    <source>
        <dbReference type="SAM" id="SignalP"/>
    </source>
</evidence>
<keyword evidence="3" id="KW-1185">Reference proteome</keyword>
<comment type="caution">
    <text evidence="2">The sequence shown here is derived from an EMBL/GenBank/DDBJ whole genome shotgun (WGS) entry which is preliminary data.</text>
</comment>
<dbReference type="EMBL" id="JAKWJU010000002">
    <property type="protein sequence ID" value="MCH6160914.1"/>
    <property type="molecule type" value="Genomic_DNA"/>
</dbReference>
<reference evidence="2" key="1">
    <citation type="submission" date="2022-03" db="EMBL/GenBank/DDBJ databases">
        <authorList>
            <person name="Santos J.D.N."/>
            <person name="Kallscheuer N."/>
            <person name="Jogler C."/>
            <person name="Lage O.M."/>
        </authorList>
    </citation>
    <scope>NUCLEOTIDE SEQUENCE</scope>
    <source>
        <strain evidence="2">M600PL45_2</strain>
    </source>
</reference>
<feature type="chain" id="PRO_5047370931" evidence="1">
    <location>
        <begin position="25"/>
        <end position="48"/>
    </location>
</feature>
<gene>
    <name evidence="2" type="ORF">MMA15_11025</name>
</gene>
<protein>
    <submittedName>
        <fullName evidence="2">Uncharacterized protein</fullName>
    </submittedName>
</protein>
<feature type="signal peptide" evidence="1">
    <location>
        <begin position="1"/>
        <end position="24"/>
    </location>
</feature>
<sequence length="48" mass="4867">MPRILRTLVVCSLLILGAASPAMAAESQDGGVAVHDVHITGTTDGHSP</sequence>